<reference evidence="1" key="1">
    <citation type="submission" date="2020-04" db="EMBL/GenBank/DDBJ databases">
        <authorList>
            <person name="Broberg M."/>
        </authorList>
    </citation>
    <scope>NUCLEOTIDE SEQUENCE</scope>
</reference>
<gene>
    <name evidence="1" type="ORF">CRV2_00020951</name>
</gene>
<organism evidence="1 2">
    <name type="scientific">Clonostachys rosea f. rosea IK726</name>
    <dbReference type="NCBI Taxonomy" id="1349383"/>
    <lineage>
        <taxon>Eukaryota</taxon>
        <taxon>Fungi</taxon>
        <taxon>Dikarya</taxon>
        <taxon>Ascomycota</taxon>
        <taxon>Pezizomycotina</taxon>
        <taxon>Sordariomycetes</taxon>
        <taxon>Hypocreomycetidae</taxon>
        <taxon>Hypocreales</taxon>
        <taxon>Bionectriaceae</taxon>
        <taxon>Clonostachys</taxon>
    </lineage>
</organism>
<protein>
    <submittedName>
        <fullName evidence="1">Uncharacterized protein</fullName>
    </submittedName>
</protein>
<evidence type="ECO:0000313" key="1">
    <source>
        <dbReference type="EMBL" id="CAG9951826.1"/>
    </source>
</evidence>
<sequence length="302" mass="31837">MPASDEVPVDRSGDDASSYSEDGVHGNVSDAPPAEEPPADDADAGRSAGLSVQGAFDTLAAYIVGLHSLVEVCAEWSEEERAGGHPKMEARVSLIGDLETTARAAAKAGGIQYPHLISVQTRLISTRTHRISCCYLPSLLTLAKRSGPDGRSMDQPAEDGPAALPAEGMSPPAGLADPWPPADADADAGIFAGFSVDEASDTLDAYIIGLGCMLDVLTEWSREERTGGHPKMEARLGLIGGLEQTMRLLYEHCEATQLVILFSGPPDAVVESNGYRMGRLRSQIAALGAFVESTRRVLHDGV</sequence>
<reference evidence="1" key="2">
    <citation type="submission" date="2021-10" db="EMBL/GenBank/DDBJ databases">
        <authorList>
            <person name="Piombo E."/>
        </authorList>
    </citation>
    <scope>NUCLEOTIDE SEQUENCE</scope>
</reference>
<proteinExistence type="predicted"/>
<evidence type="ECO:0000313" key="2">
    <source>
        <dbReference type="Proteomes" id="UP000836387"/>
    </source>
</evidence>
<name>A0ACA9UEM9_BIOOC</name>
<dbReference type="EMBL" id="CADEHS020000417">
    <property type="protein sequence ID" value="CAG9951826.1"/>
    <property type="molecule type" value="Genomic_DNA"/>
</dbReference>
<comment type="caution">
    <text evidence="1">The sequence shown here is derived from an EMBL/GenBank/DDBJ whole genome shotgun (WGS) entry which is preliminary data.</text>
</comment>
<accession>A0ACA9UEM9</accession>
<dbReference type="Proteomes" id="UP000836387">
    <property type="component" value="Unassembled WGS sequence"/>
</dbReference>
<keyword evidence="2" id="KW-1185">Reference proteome</keyword>